<reference evidence="12" key="1">
    <citation type="submission" date="2018-05" db="EMBL/GenBank/DDBJ databases">
        <authorList>
            <person name="Lanie J.A."/>
            <person name="Ng W.-L."/>
            <person name="Kazmierczak K.M."/>
            <person name="Andrzejewski T.M."/>
            <person name="Davidsen T.M."/>
            <person name="Wayne K.J."/>
            <person name="Tettelin H."/>
            <person name="Glass J.I."/>
            <person name="Rusch D."/>
            <person name="Podicherti R."/>
            <person name="Tsui H.-C.T."/>
            <person name="Winkler M.E."/>
        </authorList>
    </citation>
    <scope>NUCLEOTIDE SEQUENCE</scope>
</reference>
<evidence type="ECO:0000256" key="6">
    <source>
        <dbReference type="ARBA" id="ARBA00022741"/>
    </source>
</evidence>
<sequence length="270" mass="30697">MSETELNKSFDPHSVEQVLYQQWEEAGFFSPAGSGDPYCIVIPPPNVTGSLHMGHAFQDTIMDALIRYQRMSGKRTLWQAGTDHAGIATQMVVERQLEAEGKTRHDLGREPFIERVWQWKNESGGTISRQLRRMAASVDWTRERFTMDEALSNAVREVFVRLYEEGLIYRGKRLVNWDPVLHTALSDLEVVSEEESGQLWHIRYPLSGAKNYVIVATTRPETMLGDAAVAVHPEDDRYRHLIGQQAQLPLTDRLIPVIADDYVDPEFGTG</sequence>
<evidence type="ECO:0000256" key="1">
    <source>
        <dbReference type="ARBA" id="ARBA00004496"/>
    </source>
</evidence>
<keyword evidence="7" id="KW-0067">ATP-binding</keyword>
<dbReference type="GO" id="GO:0005524">
    <property type="term" value="F:ATP binding"/>
    <property type="evidence" value="ECO:0007669"/>
    <property type="project" value="UniProtKB-KW"/>
</dbReference>
<keyword evidence="5" id="KW-0436">Ligase</keyword>
<dbReference type="Gene3D" id="3.90.740.10">
    <property type="entry name" value="Valyl/Leucyl/Isoleucyl-tRNA synthetase, editing domain"/>
    <property type="match status" value="1"/>
</dbReference>
<dbReference type="GO" id="GO:0004832">
    <property type="term" value="F:valine-tRNA ligase activity"/>
    <property type="evidence" value="ECO:0007669"/>
    <property type="project" value="UniProtKB-EC"/>
</dbReference>
<dbReference type="GO" id="GO:0006438">
    <property type="term" value="P:valyl-tRNA aminoacylation"/>
    <property type="evidence" value="ECO:0007669"/>
    <property type="project" value="InterPro"/>
</dbReference>
<dbReference type="InterPro" id="IPR002303">
    <property type="entry name" value="Valyl-tRNA_ligase"/>
</dbReference>
<dbReference type="InterPro" id="IPR009008">
    <property type="entry name" value="Val/Leu/Ile-tRNA-synth_edit"/>
</dbReference>
<dbReference type="Gene3D" id="3.40.50.620">
    <property type="entry name" value="HUPs"/>
    <property type="match status" value="1"/>
</dbReference>
<dbReference type="GO" id="GO:0002161">
    <property type="term" value="F:aminoacyl-tRNA deacylase activity"/>
    <property type="evidence" value="ECO:0007669"/>
    <property type="project" value="InterPro"/>
</dbReference>
<organism evidence="12">
    <name type="scientific">marine metagenome</name>
    <dbReference type="NCBI Taxonomy" id="408172"/>
    <lineage>
        <taxon>unclassified sequences</taxon>
        <taxon>metagenomes</taxon>
        <taxon>ecological metagenomes</taxon>
    </lineage>
</organism>
<dbReference type="Pfam" id="PF00133">
    <property type="entry name" value="tRNA-synt_1"/>
    <property type="match status" value="1"/>
</dbReference>
<dbReference type="EC" id="6.1.1.9" evidence="3"/>
<evidence type="ECO:0000256" key="9">
    <source>
        <dbReference type="ARBA" id="ARBA00023146"/>
    </source>
</evidence>
<feature type="domain" description="Aminoacyl-tRNA synthetase class Ia" evidence="11">
    <location>
        <begin position="19"/>
        <end position="195"/>
    </location>
</feature>
<evidence type="ECO:0000256" key="3">
    <source>
        <dbReference type="ARBA" id="ARBA00013169"/>
    </source>
</evidence>
<dbReference type="GO" id="GO:0005829">
    <property type="term" value="C:cytosol"/>
    <property type="evidence" value="ECO:0007669"/>
    <property type="project" value="TreeGrafter"/>
</dbReference>
<dbReference type="InterPro" id="IPR001412">
    <property type="entry name" value="aa-tRNA-synth_I_CS"/>
</dbReference>
<evidence type="ECO:0000256" key="10">
    <source>
        <dbReference type="ARBA" id="ARBA00029936"/>
    </source>
</evidence>
<dbReference type="SUPFAM" id="SSF52374">
    <property type="entry name" value="Nucleotidylyl transferase"/>
    <property type="match status" value="1"/>
</dbReference>
<protein>
    <recommendedName>
        <fullName evidence="3">valine--tRNA ligase</fullName>
        <ecNumber evidence="3">6.1.1.9</ecNumber>
    </recommendedName>
    <alternativeName>
        <fullName evidence="10">Valyl-tRNA synthetase</fullName>
    </alternativeName>
</protein>
<dbReference type="AlphaFoldDB" id="A0A382T9S4"/>
<evidence type="ECO:0000256" key="2">
    <source>
        <dbReference type="ARBA" id="ARBA00011245"/>
    </source>
</evidence>
<dbReference type="PROSITE" id="PS00178">
    <property type="entry name" value="AA_TRNA_LIGASE_I"/>
    <property type="match status" value="1"/>
</dbReference>
<dbReference type="PRINTS" id="PR00986">
    <property type="entry name" value="TRNASYNTHVAL"/>
</dbReference>
<comment type="subcellular location">
    <subcellularLocation>
        <location evidence="1">Cytoplasm</location>
    </subcellularLocation>
</comment>
<evidence type="ECO:0000256" key="5">
    <source>
        <dbReference type="ARBA" id="ARBA00022598"/>
    </source>
</evidence>
<name>A0A382T9S4_9ZZZZ</name>
<evidence type="ECO:0000313" key="12">
    <source>
        <dbReference type="EMBL" id="SVD18816.1"/>
    </source>
</evidence>
<dbReference type="PANTHER" id="PTHR11946">
    <property type="entry name" value="VALYL-TRNA SYNTHETASES"/>
    <property type="match status" value="1"/>
</dbReference>
<proteinExistence type="predicted"/>
<dbReference type="EMBL" id="UINC01134958">
    <property type="protein sequence ID" value="SVD18816.1"/>
    <property type="molecule type" value="Genomic_DNA"/>
</dbReference>
<evidence type="ECO:0000259" key="11">
    <source>
        <dbReference type="Pfam" id="PF00133"/>
    </source>
</evidence>
<accession>A0A382T9S4</accession>
<dbReference type="InterPro" id="IPR002300">
    <property type="entry name" value="aa-tRNA-synth_Ia"/>
</dbReference>
<keyword evidence="6" id="KW-0547">Nucleotide-binding</keyword>
<evidence type="ECO:0000256" key="7">
    <source>
        <dbReference type="ARBA" id="ARBA00022840"/>
    </source>
</evidence>
<dbReference type="SUPFAM" id="SSF50677">
    <property type="entry name" value="ValRS/IleRS/LeuRS editing domain"/>
    <property type="match status" value="1"/>
</dbReference>
<dbReference type="FunFam" id="3.40.50.620:FF:000032">
    <property type="entry name" value="Valine--tRNA ligase"/>
    <property type="match status" value="1"/>
</dbReference>
<evidence type="ECO:0000256" key="8">
    <source>
        <dbReference type="ARBA" id="ARBA00022917"/>
    </source>
</evidence>
<keyword evidence="4" id="KW-0963">Cytoplasm</keyword>
<dbReference type="InterPro" id="IPR014729">
    <property type="entry name" value="Rossmann-like_a/b/a_fold"/>
</dbReference>
<keyword evidence="8" id="KW-0648">Protein biosynthesis</keyword>
<feature type="non-terminal residue" evidence="12">
    <location>
        <position position="270"/>
    </location>
</feature>
<comment type="subunit">
    <text evidence="2">Monomer.</text>
</comment>
<evidence type="ECO:0000256" key="4">
    <source>
        <dbReference type="ARBA" id="ARBA00022490"/>
    </source>
</evidence>
<keyword evidence="9" id="KW-0030">Aminoacyl-tRNA synthetase</keyword>
<gene>
    <name evidence="12" type="ORF">METZ01_LOCUS371670</name>
</gene>
<dbReference type="PANTHER" id="PTHR11946:SF93">
    <property type="entry name" value="VALINE--TRNA LIGASE, CHLOROPLASTIC_MITOCHONDRIAL 2"/>
    <property type="match status" value="1"/>
</dbReference>